<dbReference type="Proteomes" id="UP001144471">
    <property type="component" value="Unassembled WGS sequence"/>
</dbReference>
<keyword evidence="2" id="KW-1185">Reference proteome</keyword>
<organism evidence="1 2">
    <name type="scientific">Propionigenium maris DSM 9537</name>
    <dbReference type="NCBI Taxonomy" id="1123000"/>
    <lineage>
        <taxon>Bacteria</taxon>
        <taxon>Fusobacteriati</taxon>
        <taxon>Fusobacteriota</taxon>
        <taxon>Fusobacteriia</taxon>
        <taxon>Fusobacteriales</taxon>
        <taxon>Fusobacteriaceae</taxon>
        <taxon>Propionigenium</taxon>
    </lineage>
</organism>
<dbReference type="RefSeq" id="WP_281837771.1">
    <property type="nucleotide sequence ID" value="NZ_BSDY01000034.1"/>
</dbReference>
<name>A0A9W6LP73_9FUSO</name>
<dbReference type="AlphaFoldDB" id="A0A9W6LP73"/>
<accession>A0A9W6LP73</accession>
<protein>
    <submittedName>
        <fullName evidence="1">Uncharacterized protein</fullName>
    </submittedName>
</protein>
<sequence>MDFYVRMIIKVLERSMSAEDSNVLKKLKAGYDLTAKDRKELEELIDNL</sequence>
<gene>
    <name evidence="1" type="ORF">PM10SUCC1_36100</name>
</gene>
<dbReference type="EMBL" id="BSDY01000034">
    <property type="protein sequence ID" value="GLI58096.1"/>
    <property type="molecule type" value="Genomic_DNA"/>
</dbReference>
<reference evidence="1" key="1">
    <citation type="submission" date="2022-12" db="EMBL/GenBank/DDBJ databases">
        <title>Reference genome sequencing for broad-spectrum identification of bacterial and archaeal isolates by mass spectrometry.</title>
        <authorList>
            <person name="Sekiguchi Y."/>
            <person name="Tourlousse D.M."/>
        </authorList>
    </citation>
    <scope>NUCLEOTIDE SEQUENCE</scope>
    <source>
        <strain evidence="1">10succ1</strain>
    </source>
</reference>
<evidence type="ECO:0000313" key="2">
    <source>
        <dbReference type="Proteomes" id="UP001144471"/>
    </source>
</evidence>
<evidence type="ECO:0000313" key="1">
    <source>
        <dbReference type="EMBL" id="GLI58096.1"/>
    </source>
</evidence>
<comment type="caution">
    <text evidence="1">The sequence shown here is derived from an EMBL/GenBank/DDBJ whole genome shotgun (WGS) entry which is preliminary data.</text>
</comment>
<proteinExistence type="predicted"/>